<keyword evidence="4" id="KW-1185">Reference proteome</keyword>
<feature type="compositionally biased region" description="Pro residues" evidence="2">
    <location>
        <begin position="87"/>
        <end position="99"/>
    </location>
</feature>
<evidence type="ECO:0000313" key="3">
    <source>
        <dbReference type="EMBL" id="OPC76700.1"/>
    </source>
</evidence>
<protein>
    <recommendedName>
        <fullName evidence="5">DUF1917 domain-containing protein</fullName>
    </recommendedName>
</protein>
<organism evidence="3 4">
    <name type="scientific">Embleya scabrispora</name>
    <dbReference type="NCBI Taxonomy" id="159449"/>
    <lineage>
        <taxon>Bacteria</taxon>
        <taxon>Bacillati</taxon>
        <taxon>Actinomycetota</taxon>
        <taxon>Actinomycetes</taxon>
        <taxon>Kitasatosporales</taxon>
        <taxon>Streptomycetaceae</taxon>
        <taxon>Embleya</taxon>
    </lineage>
</organism>
<dbReference type="STRING" id="159449.B4N89_45270"/>
<comment type="similarity">
    <text evidence="1">Belongs to the UPF0696 family.</text>
</comment>
<feature type="region of interest" description="Disordered" evidence="2">
    <location>
        <begin position="1"/>
        <end position="99"/>
    </location>
</feature>
<reference evidence="3 4" key="1">
    <citation type="submission" date="2017-03" db="EMBL/GenBank/DDBJ databases">
        <title>Draft genome sequence of Streptomyces scabrisporus NF3, endophyte isolated from Amphipterygium adstringens.</title>
        <authorList>
            <person name="Vazquez M."/>
            <person name="Ceapa C.D."/>
            <person name="Rodriguez Luna D."/>
            <person name="Sanchez Esquivel S."/>
        </authorList>
    </citation>
    <scope>NUCLEOTIDE SEQUENCE [LARGE SCALE GENOMIC DNA]</scope>
    <source>
        <strain evidence="3 4">NF3</strain>
    </source>
</reference>
<accession>A0A1T3NJ29</accession>
<dbReference type="AlphaFoldDB" id="A0A1T3NJ29"/>
<dbReference type="RefSeq" id="WP_078982546.1">
    <property type="nucleotide sequence ID" value="NZ_MWQN01000005.1"/>
</dbReference>
<evidence type="ECO:0000313" key="4">
    <source>
        <dbReference type="Proteomes" id="UP000190037"/>
    </source>
</evidence>
<name>A0A1T3NJ29_9ACTN</name>
<dbReference type="Proteomes" id="UP000190037">
    <property type="component" value="Unassembled WGS sequence"/>
</dbReference>
<dbReference type="SUPFAM" id="SSF55418">
    <property type="entry name" value="eIF4e-like"/>
    <property type="match status" value="1"/>
</dbReference>
<evidence type="ECO:0000256" key="2">
    <source>
        <dbReference type="SAM" id="MobiDB-lite"/>
    </source>
</evidence>
<dbReference type="InterPro" id="IPR015034">
    <property type="entry name" value="Bles03"/>
</dbReference>
<dbReference type="PANTHER" id="PTHR31977:SF1">
    <property type="entry name" value="UPF0696 PROTEIN C11ORF68"/>
    <property type="match status" value="1"/>
</dbReference>
<proteinExistence type="inferred from homology"/>
<comment type="caution">
    <text evidence="3">The sequence shown here is derived from an EMBL/GenBank/DDBJ whole genome shotgun (WGS) entry which is preliminary data.</text>
</comment>
<evidence type="ECO:0000256" key="1">
    <source>
        <dbReference type="ARBA" id="ARBA00010568"/>
    </source>
</evidence>
<dbReference type="InterPro" id="IPR023398">
    <property type="entry name" value="TIF_eIF4e-like"/>
</dbReference>
<gene>
    <name evidence="3" type="ORF">B4N89_45270</name>
</gene>
<dbReference type="Gene3D" id="3.30.760.10">
    <property type="entry name" value="RNA Cap, Translation Initiation Factor Eif4e"/>
    <property type="match status" value="1"/>
</dbReference>
<feature type="compositionally biased region" description="Basic and acidic residues" evidence="2">
    <location>
        <begin position="71"/>
        <end position="82"/>
    </location>
</feature>
<dbReference type="PANTHER" id="PTHR31977">
    <property type="entry name" value="UPF0696 PROTEIN C11ORF68"/>
    <property type="match status" value="1"/>
</dbReference>
<dbReference type="EMBL" id="MWQN01000005">
    <property type="protein sequence ID" value="OPC76700.1"/>
    <property type="molecule type" value="Genomic_DNA"/>
</dbReference>
<evidence type="ECO:0008006" key="5">
    <source>
        <dbReference type="Google" id="ProtNLM"/>
    </source>
</evidence>
<sequence length="218" mass="23718">MSIDARRAGGNSGSLSAAAAMQHAVTAWSRRDRGFGKSFTATRPQIPTECGRGAYRVPRVQNNHPDGPSVRADRRNSVEGRRHPVALGPPPKAPDPNPDPIGGKWIWFLPVRALDSGWRRVRTAVRAGRLGPNAKVATLGSTFRGDPTRRPVIVYTADHRNEHDVRRVLLALRDLGVGCALSYKTDEATERGHYGDGTSSYTSPAGTTLLIPRRNDRG</sequence>
<dbReference type="Pfam" id="PF08939">
    <property type="entry name" value="Bles03"/>
    <property type="match status" value="1"/>
</dbReference>